<keyword evidence="3" id="KW-1185">Reference proteome</keyword>
<evidence type="ECO:0000313" key="2">
    <source>
        <dbReference type="EMBL" id="MBT2189181.1"/>
    </source>
</evidence>
<dbReference type="InterPro" id="IPR035985">
    <property type="entry name" value="Ubiquitin-activating_enz"/>
</dbReference>
<dbReference type="SUPFAM" id="SSF69572">
    <property type="entry name" value="Activating enzymes of the ubiquitin-like proteins"/>
    <property type="match status" value="1"/>
</dbReference>
<name>A0A9X1IT12_9SPHN</name>
<dbReference type="Gene3D" id="3.40.50.720">
    <property type="entry name" value="NAD(P)-binding Rossmann-like Domain"/>
    <property type="match status" value="1"/>
</dbReference>
<gene>
    <name evidence="2" type="ORF">KK488_19705</name>
</gene>
<dbReference type="GO" id="GO:0004792">
    <property type="term" value="F:thiosulfate-cyanide sulfurtransferase activity"/>
    <property type="evidence" value="ECO:0007669"/>
    <property type="project" value="TreeGrafter"/>
</dbReference>
<dbReference type="GO" id="GO:0005737">
    <property type="term" value="C:cytoplasm"/>
    <property type="evidence" value="ECO:0007669"/>
    <property type="project" value="TreeGrafter"/>
</dbReference>
<dbReference type="Pfam" id="PF00899">
    <property type="entry name" value="ThiF"/>
    <property type="match status" value="1"/>
</dbReference>
<dbReference type="AlphaFoldDB" id="A0A9X1IT12"/>
<dbReference type="GO" id="GO:0016779">
    <property type="term" value="F:nucleotidyltransferase activity"/>
    <property type="evidence" value="ECO:0007669"/>
    <property type="project" value="UniProtKB-KW"/>
</dbReference>
<dbReference type="InterPro" id="IPR045886">
    <property type="entry name" value="ThiF/MoeB/HesA"/>
</dbReference>
<dbReference type="GO" id="GO:0008641">
    <property type="term" value="F:ubiquitin-like modifier activating enzyme activity"/>
    <property type="evidence" value="ECO:0007669"/>
    <property type="project" value="InterPro"/>
</dbReference>
<reference evidence="2" key="1">
    <citation type="submission" date="2021-05" db="EMBL/GenBank/DDBJ databases">
        <title>Genome of Sphingobium sp. strain.</title>
        <authorList>
            <person name="Fan R."/>
        </authorList>
    </citation>
    <scope>NUCLEOTIDE SEQUENCE</scope>
    <source>
        <strain evidence="2">H33</strain>
    </source>
</reference>
<feature type="domain" description="THIF-type NAD/FAD binding fold" evidence="1">
    <location>
        <begin position="304"/>
        <end position="471"/>
    </location>
</feature>
<keyword evidence="2" id="KW-0808">Transferase</keyword>
<comment type="caution">
    <text evidence="2">The sequence shown here is derived from an EMBL/GenBank/DDBJ whole genome shotgun (WGS) entry which is preliminary data.</text>
</comment>
<organism evidence="2 3">
    <name type="scientific">Sphingobium nicotianae</name>
    <dbReference type="NCBI Taxonomy" id="2782607"/>
    <lineage>
        <taxon>Bacteria</taxon>
        <taxon>Pseudomonadati</taxon>
        <taxon>Pseudomonadota</taxon>
        <taxon>Alphaproteobacteria</taxon>
        <taxon>Sphingomonadales</taxon>
        <taxon>Sphingomonadaceae</taxon>
        <taxon>Sphingobium</taxon>
    </lineage>
</organism>
<dbReference type="EMBL" id="JAHGAW010000015">
    <property type="protein sequence ID" value="MBT2189181.1"/>
    <property type="molecule type" value="Genomic_DNA"/>
</dbReference>
<evidence type="ECO:0000313" key="3">
    <source>
        <dbReference type="Proteomes" id="UP001138757"/>
    </source>
</evidence>
<dbReference type="PANTHER" id="PTHR10953:SF102">
    <property type="entry name" value="ADENYLYLTRANSFERASE AND SULFURTRANSFERASE MOCS3"/>
    <property type="match status" value="1"/>
</dbReference>
<protein>
    <submittedName>
        <fullName evidence="2">ThiF family adenylyltransferase</fullName>
    </submittedName>
</protein>
<proteinExistence type="predicted"/>
<dbReference type="PANTHER" id="PTHR10953">
    <property type="entry name" value="UBIQUITIN-ACTIVATING ENZYME E1"/>
    <property type="match status" value="1"/>
</dbReference>
<dbReference type="InterPro" id="IPR000594">
    <property type="entry name" value="ThiF_NAD_FAD-bd"/>
</dbReference>
<dbReference type="CDD" id="cd01483">
    <property type="entry name" value="E1_enzyme_family"/>
    <property type="match status" value="1"/>
</dbReference>
<sequence>MAAFAARGATVQTRHDRHGLLILEVEWPLQVGSVSLEIGYSPLHPFHRPVVSARGLQLERHQHPFDGGLCLLVPDSGQWYPHQKVADLIEEQLSKILRVNELRSNENWAEAAEIEEQAPDPLAAYYTHAAEPVSAAYFASPTAVPPQNCGVAEFSINARARGEKVQHFEALLHTAKPVSGKWLAQPFEPKWLGAWSRTNGRWVRLERPLPQSADDLLALADAEIARQALINPAYRQLQHMGKADLSLTAIVFEDEVAYGARQLGDGWLFIASRKVGKKGQRSVSLIRGFGISDDLFSRVPVAAAMRSKNILLFGCGAIGSFVALELARAGIGKLTILDYDIVEPGNSVRWPLGRSAWGVPKTAALRDFLVANYPSTNIEALAGRLGETTTSLETAQLAKSSPRDQLRTMIEGVDLVIDATASTECQLALSNECRALGKPLVIGYATEGVVGGVVARFRPAASACWVCLNEHWEDKSIALPPANPTATVLPIGCNSPTFTGGSFDLQEVSLEVVRSAIGLLAPNAFDAGDWDWSSLTLAEGERRCLPTWRSGHLAPHPRCAGCGHP</sequence>
<evidence type="ECO:0000259" key="1">
    <source>
        <dbReference type="Pfam" id="PF00899"/>
    </source>
</evidence>
<dbReference type="Proteomes" id="UP001138757">
    <property type="component" value="Unassembled WGS sequence"/>
</dbReference>
<keyword evidence="2" id="KW-0548">Nucleotidyltransferase</keyword>
<accession>A0A9X1IT12</accession>